<evidence type="ECO:0000313" key="9">
    <source>
        <dbReference type="Proteomes" id="UP001595989"/>
    </source>
</evidence>
<dbReference type="InterPro" id="IPR036412">
    <property type="entry name" value="HAD-like_sf"/>
</dbReference>
<evidence type="ECO:0000256" key="1">
    <source>
        <dbReference type="ARBA" id="ARBA00004496"/>
    </source>
</evidence>
<organism evidence="8 9">
    <name type="scientific">Virgibacillus kekensis</name>
    <dbReference type="NCBI Taxonomy" id="202261"/>
    <lineage>
        <taxon>Bacteria</taxon>
        <taxon>Bacillati</taxon>
        <taxon>Bacillota</taxon>
        <taxon>Bacilli</taxon>
        <taxon>Bacillales</taxon>
        <taxon>Bacillaceae</taxon>
        <taxon>Virgibacillus</taxon>
    </lineage>
</organism>
<evidence type="ECO:0000313" key="8">
    <source>
        <dbReference type="EMBL" id="MFC4559206.1"/>
    </source>
</evidence>
<comment type="caution">
    <text evidence="8">The sequence shown here is derived from an EMBL/GenBank/DDBJ whole genome shotgun (WGS) entry which is preliminary data.</text>
</comment>
<sequence>MKAVFLDRDGTMGGTGGGMHPFDFSMYDFTPNAIKVLNNLRIKVFLFANQIRVGRGYFTEEELLEGFRLMEEDLRKHSAYLDGIFYCPHKPEDHCVCQKPNIGLLLQAKEMHNLELEECYVVGDTGDSDMLAAEKAGAKKVLVKTGWGEGSLTKYRENWKRIEPDFIANDLLEAVNWISTDIRDSSPSSFFSDSLPYGPNSKFGGYR</sequence>
<name>A0ABV9DM15_9BACI</name>
<dbReference type="InterPro" id="IPR006543">
    <property type="entry name" value="Histidinol-phos"/>
</dbReference>
<keyword evidence="6" id="KW-0119">Carbohydrate metabolism</keyword>
<accession>A0ABV9DM15</accession>
<dbReference type="Proteomes" id="UP001595989">
    <property type="component" value="Unassembled WGS sequence"/>
</dbReference>
<dbReference type="NCBIfam" id="TIGR01662">
    <property type="entry name" value="HAD-SF-IIIA"/>
    <property type="match status" value="1"/>
</dbReference>
<dbReference type="InterPro" id="IPR004446">
    <property type="entry name" value="Heptose_bisP_phosphatase"/>
</dbReference>
<dbReference type="NCBIfam" id="TIGR01656">
    <property type="entry name" value="Histidinol-ppas"/>
    <property type="match status" value="1"/>
</dbReference>
<proteinExistence type="inferred from homology"/>
<keyword evidence="9" id="KW-1185">Reference proteome</keyword>
<evidence type="ECO:0000256" key="3">
    <source>
        <dbReference type="ARBA" id="ARBA00022490"/>
    </source>
</evidence>
<comment type="subcellular location">
    <subcellularLocation>
        <location evidence="1">Cytoplasm</location>
    </subcellularLocation>
</comment>
<evidence type="ECO:0000256" key="4">
    <source>
        <dbReference type="ARBA" id="ARBA00022723"/>
    </source>
</evidence>
<evidence type="ECO:0000256" key="2">
    <source>
        <dbReference type="ARBA" id="ARBA00005628"/>
    </source>
</evidence>
<evidence type="ECO:0000256" key="7">
    <source>
        <dbReference type="ARBA" id="ARBA00031828"/>
    </source>
</evidence>
<dbReference type="Gene3D" id="3.40.50.1000">
    <property type="entry name" value="HAD superfamily/HAD-like"/>
    <property type="match status" value="1"/>
</dbReference>
<dbReference type="PANTHER" id="PTHR42891">
    <property type="entry name" value="D-GLYCERO-BETA-D-MANNO-HEPTOSE-1,7-BISPHOSPHATE 7-PHOSPHATASE"/>
    <property type="match status" value="1"/>
</dbReference>
<dbReference type="InterPro" id="IPR006549">
    <property type="entry name" value="HAD-SF_hydro_IIIA"/>
</dbReference>
<dbReference type="EMBL" id="JBHSFU010000007">
    <property type="protein sequence ID" value="MFC4559206.1"/>
    <property type="molecule type" value="Genomic_DNA"/>
</dbReference>
<keyword evidence="5" id="KW-0378">Hydrolase</keyword>
<evidence type="ECO:0000256" key="5">
    <source>
        <dbReference type="ARBA" id="ARBA00022801"/>
    </source>
</evidence>
<protein>
    <recommendedName>
        <fullName evidence="7">D,D-heptose 1,7-bisphosphate phosphatase</fullName>
    </recommendedName>
</protein>
<dbReference type="PANTHER" id="PTHR42891:SF1">
    <property type="entry name" value="D-GLYCERO-BETA-D-MANNO-HEPTOSE-1,7-BISPHOSPHATE 7-PHOSPHATASE"/>
    <property type="match status" value="1"/>
</dbReference>
<evidence type="ECO:0000256" key="6">
    <source>
        <dbReference type="ARBA" id="ARBA00023277"/>
    </source>
</evidence>
<dbReference type="InterPro" id="IPR023214">
    <property type="entry name" value="HAD_sf"/>
</dbReference>
<dbReference type="Pfam" id="PF13242">
    <property type="entry name" value="Hydrolase_like"/>
    <property type="match status" value="1"/>
</dbReference>
<gene>
    <name evidence="8" type="ORF">ACFO3D_13485</name>
</gene>
<keyword evidence="4" id="KW-0479">Metal-binding</keyword>
<reference evidence="9" key="1">
    <citation type="journal article" date="2019" name="Int. J. Syst. Evol. Microbiol.">
        <title>The Global Catalogue of Microorganisms (GCM) 10K type strain sequencing project: providing services to taxonomists for standard genome sequencing and annotation.</title>
        <authorList>
            <consortium name="The Broad Institute Genomics Platform"/>
            <consortium name="The Broad Institute Genome Sequencing Center for Infectious Disease"/>
            <person name="Wu L."/>
            <person name="Ma J."/>
        </authorList>
    </citation>
    <scope>NUCLEOTIDE SEQUENCE [LARGE SCALE GENOMIC DNA]</scope>
    <source>
        <strain evidence="9">CGMCC 4.7426</strain>
    </source>
</reference>
<dbReference type="SUPFAM" id="SSF56784">
    <property type="entry name" value="HAD-like"/>
    <property type="match status" value="1"/>
</dbReference>
<keyword evidence="3" id="KW-0963">Cytoplasm</keyword>
<comment type="similarity">
    <text evidence="2">Belongs to the GmhB family.</text>
</comment>
<dbReference type="RefSeq" id="WP_390296875.1">
    <property type="nucleotide sequence ID" value="NZ_JBHSFU010000007.1"/>
</dbReference>